<dbReference type="GO" id="GO:0016020">
    <property type="term" value="C:membrane"/>
    <property type="evidence" value="ECO:0007669"/>
    <property type="project" value="UniProtKB-SubCell"/>
</dbReference>
<dbReference type="Proteomes" id="UP000557307">
    <property type="component" value="Unassembled WGS sequence"/>
</dbReference>
<protein>
    <submittedName>
        <fullName evidence="6">1,4-dihydroxy-2-naphthoate octaprenyltransferase</fullName>
        <ecNumber evidence="6">2.5.1.-</ecNumber>
        <ecNumber evidence="6">2.5.1.74</ecNumber>
    </submittedName>
</protein>
<dbReference type="AlphaFoldDB" id="A0A840TLG0"/>
<dbReference type="RefSeq" id="WP_184174207.1">
    <property type="nucleotide sequence ID" value="NZ_JACHGF010000003.1"/>
</dbReference>
<feature type="transmembrane region" description="Helical" evidence="5">
    <location>
        <begin position="128"/>
        <end position="151"/>
    </location>
</feature>
<evidence type="ECO:0000256" key="4">
    <source>
        <dbReference type="ARBA" id="ARBA00023136"/>
    </source>
</evidence>
<evidence type="ECO:0000256" key="1">
    <source>
        <dbReference type="ARBA" id="ARBA00004141"/>
    </source>
</evidence>
<evidence type="ECO:0000256" key="5">
    <source>
        <dbReference type="SAM" id="Phobius"/>
    </source>
</evidence>
<gene>
    <name evidence="6" type="ORF">HNQ92_002397</name>
</gene>
<feature type="transmembrane region" description="Helical" evidence="5">
    <location>
        <begin position="36"/>
        <end position="58"/>
    </location>
</feature>
<reference evidence="6 7" key="1">
    <citation type="submission" date="2020-08" db="EMBL/GenBank/DDBJ databases">
        <title>Genomic Encyclopedia of Type Strains, Phase IV (KMG-IV): sequencing the most valuable type-strain genomes for metagenomic binning, comparative biology and taxonomic classification.</title>
        <authorList>
            <person name="Goeker M."/>
        </authorList>
    </citation>
    <scope>NUCLEOTIDE SEQUENCE [LARGE SCALE GENOMIC DNA]</scope>
    <source>
        <strain evidence="6 7">DSM 105074</strain>
    </source>
</reference>
<organism evidence="6 7">
    <name type="scientific">Rhabdobacter roseus</name>
    <dbReference type="NCBI Taxonomy" id="1655419"/>
    <lineage>
        <taxon>Bacteria</taxon>
        <taxon>Pseudomonadati</taxon>
        <taxon>Bacteroidota</taxon>
        <taxon>Cytophagia</taxon>
        <taxon>Cytophagales</taxon>
        <taxon>Cytophagaceae</taxon>
        <taxon>Rhabdobacter</taxon>
    </lineage>
</organism>
<keyword evidence="7" id="KW-1185">Reference proteome</keyword>
<evidence type="ECO:0000313" key="6">
    <source>
        <dbReference type="EMBL" id="MBB5284254.1"/>
    </source>
</evidence>
<name>A0A840TLG0_9BACT</name>
<evidence type="ECO:0000256" key="3">
    <source>
        <dbReference type="ARBA" id="ARBA00022989"/>
    </source>
</evidence>
<dbReference type="InterPro" id="IPR000537">
    <property type="entry name" value="UbiA_prenyltransferase"/>
</dbReference>
<feature type="transmembrane region" description="Helical" evidence="5">
    <location>
        <begin position="205"/>
        <end position="226"/>
    </location>
</feature>
<dbReference type="Pfam" id="PF01040">
    <property type="entry name" value="UbiA"/>
    <property type="match status" value="1"/>
</dbReference>
<evidence type="ECO:0000256" key="2">
    <source>
        <dbReference type="ARBA" id="ARBA00022692"/>
    </source>
</evidence>
<feature type="transmembrane region" description="Helical" evidence="5">
    <location>
        <begin position="232"/>
        <end position="254"/>
    </location>
</feature>
<feature type="transmembrane region" description="Helical" evidence="5">
    <location>
        <begin position="163"/>
        <end position="184"/>
    </location>
</feature>
<evidence type="ECO:0000313" key="7">
    <source>
        <dbReference type="Proteomes" id="UP000557307"/>
    </source>
</evidence>
<feature type="transmembrane region" description="Helical" evidence="5">
    <location>
        <begin position="6"/>
        <end position="24"/>
    </location>
</feature>
<feature type="transmembrane region" description="Helical" evidence="5">
    <location>
        <begin position="266"/>
        <end position="285"/>
    </location>
</feature>
<keyword evidence="4 5" id="KW-0472">Membrane</keyword>
<accession>A0A840TLG0</accession>
<dbReference type="GO" id="GO:0046428">
    <property type="term" value="F:1,4-dihydroxy-2-naphthoate polyprenyltransferase activity"/>
    <property type="evidence" value="ECO:0007669"/>
    <property type="project" value="UniProtKB-EC"/>
</dbReference>
<proteinExistence type="predicted"/>
<dbReference type="EC" id="2.5.1.74" evidence="6"/>
<comment type="caution">
    <text evidence="6">The sequence shown here is derived from an EMBL/GenBank/DDBJ whole genome shotgun (WGS) entry which is preliminary data.</text>
</comment>
<dbReference type="EMBL" id="JACHGF010000003">
    <property type="protein sequence ID" value="MBB5284254.1"/>
    <property type="molecule type" value="Genomic_DNA"/>
</dbReference>
<comment type="subcellular location">
    <subcellularLocation>
        <location evidence="1">Membrane</location>
        <topology evidence="1">Multi-pass membrane protein</topology>
    </subcellularLocation>
</comment>
<feature type="transmembrane region" description="Helical" evidence="5">
    <location>
        <begin position="78"/>
        <end position="108"/>
    </location>
</feature>
<sequence>MLRSVLLHLRIPFSLFLLPVYLFALSQAPQPNAAKAWWVFWLIHLLLYPASNAYNSYYDKDEGSIGLLETPPPVSRELLYTAWALDIAAVALALWLGLGGTFVAYLIIYGTISKAYSHPAIRLKKYPILSWLVVGFFQGAFTYLATVEAVSEVPLAELFRAKYLVPALICTSNLWAVYPLTQIYQHDEDARRGDLTFSRLAGIQGTFLNAAVFFSLSFGGFLYYFLTYGSASSLIPLLLCMGPVLGYFGYWWVLTTRDARQANFRHTMRMNLLAGLGLNFFFGILCLDFF</sequence>
<keyword evidence="3 5" id="KW-1133">Transmembrane helix</keyword>
<dbReference type="EC" id="2.5.1.-" evidence="6"/>
<keyword evidence="2 5" id="KW-0812">Transmembrane</keyword>
<keyword evidence="6" id="KW-0808">Transferase</keyword>